<reference evidence="1" key="1">
    <citation type="submission" date="2019-01" db="EMBL/GenBank/DDBJ databases">
        <title>Draft genome sequences of three monokaryotic isolates of the white-rot basidiomycete fungus Dichomitus squalens.</title>
        <authorList>
            <consortium name="DOE Joint Genome Institute"/>
            <person name="Lopez S.C."/>
            <person name="Andreopoulos B."/>
            <person name="Pangilinan J."/>
            <person name="Lipzen A."/>
            <person name="Riley R."/>
            <person name="Ahrendt S."/>
            <person name="Ng V."/>
            <person name="Barry K."/>
            <person name="Daum C."/>
            <person name="Grigoriev I.V."/>
            <person name="Hilden K.S."/>
            <person name="Makela M.R."/>
            <person name="de Vries R.P."/>
        </authorList>
    </citation>
    <scope>NUCLEOTIDE SEQUENCE [LARGE SCALE GENOMIC DNA]</scope>
    <source>
        <strain evidence="1">OM18370.1</strain>
    </source>
</reference>
<gene>
    <name evidence="1" type="ORF">BD311DRAFT_762212</name>
</gene>
<evidence type="ECO:0000313" key="1">
    <source>
        <dbReference type="EMBL" id="TBU26515.1"/>
    </source>
</evidence>
<protein>
    <submittedName>
        <fullName evidence="1">Uncharacterized protein</fullName>
    </submittedName>
</protein>
<sequence>MTSNLGRRPFGAQAFSSYNCAIVDMTEWFAVAMSYDKALTSGVCRVLHTVSGCP</sequence>
<name>A0A4Q9MGM2_9APHY</name>
<dbReference type="EMBL" id="ML143444">
    <property type="protein sequence ID" value="TBU26515.1"/>
    <property type="molecule type" value="Genomic_DNA"/>
</dbReference>
<proteinExistence type="predicted"/>
<organism evidence="1">
    <name type="scientific">Dichomitus squalens</name>
    <dbReference type="NCBI Taxonomy" id="114155"/>
    <lineage>
        <taxon>Eukaryota</taxon>
        <taxon>Fungi</taxon>
        <taxon>Dikarya</taxon>
        <taxon>Basidiomycota</taxon>
        <taxon>Agaricomycotina</taxon>
        <taxon>Agaricomycetes</taxon>
        <taxon>Polyporales</taxon>
        <taxon>Polyporaceae</taxon>
        <taxon>Dichomitus</taxon>
    </lineage>
</organism>
<dbReference type="Proteomes" id="UP000292957">
    <property type="component" value="Unassembled WGS sequence"/>
</dbReference>
<dbReference type="AlphaFoldDB" id="A0A4Q9MGM2"/>
<accession>A0A4Q9MGM2</accession>